<comment type="caution">
    <text evidence="2">The sequence shown here is derived from an EMBL/GenBank/DDBJ whole genome shotgun (WGS) entry which is preliminary data.</text>
</comment>
<feature type="compositionally biased region" description="Basic and acidic residues" evidence="1">
    <location>
        <begin position="58"/>
        <end position="83"/>
    </location>
</feature>
<evidence type="ECO:0000256" key="1">
    <source>
        <dbReference type="SAM" id="MobiDB-lite"/>
    </source>
</evidence>
<accession>A0ABR5F6C5</accession>
<feature type="region of interest" description="Disordered" evidence="1">
    <location>
        <begin position="1"/>
        <end position="105"/>
    </location>
</feature>
<name>A0ABR5F6C5_9ACTN</name>
<protein>
    <submittedName>
        <fullName evidence="2">Uncharacterized protein</fullName>
    </submittedName>
</protein>
<gene>
    <name evidence="2" type="ORF">FrCorBMG51_06215</name>
</gene>
<evidence type="ECO:0000313" key="3">
    <source>
        <dbReference type="Proteomes" id="UP000035425"/>
    </source>
</evidence>
<organism evidence="2 3">
    <name type="scientific">Protofrankia coriariae</name>
    <dbReference type="NCBI Taxonomy" id="1562887"/>
    <lineage>
        <taxon>Bacteria</taxon>
        <taxon>Bacillati</taxon>
        <taxon>Actinomycetota</taxon>
        <taxon>Actinomycetes</taxon>
        <taxon>Frankiales</taxon>
        <taxon>Frankiaceae</taxon>
        <taxon>Protofrankia</taxon>
    </lineage>
</organism>
<evidence type="ECO:0000313" key="2">
    <source>
        <dbReference type="EMBL" id="KLL12279.1"/>
    </source>
</evidence>
<proteinExistence type="predicted"/>
<sequence length="125" mass="13808">MLPATGADDEYLHRVTRYPLPPPGRSPSLNEPSPLDERLPLNQPLPLNGRLSLNGRLPSERPLPRDELPLDELPLERSPRPERPLPSVGLPPARPVVGGRPRPGWLCARSRALRGNRYGRARGTG</sequence>
<dbReference type="Proteomes" id="UP000035425">
    <property type="component" value="Unassembled WGS sequence"/>
</dbReference>
<feature type="compositionally biased region" description="Low complexity" evidence="1">
    <location>
        <begin position="85"/>
        <end position="104"/>
    </location>
</feature>
<keyword evidence="3" id="KW-1185">Reference proteome</keyword>
<reference evidence="2 3" key="1">
    <citation type="submission" date="2014-12" db="EMBL/GenBank/DDBJ databases">
        <title>Frankia sp. BMG5.1 draft genome.</title>
        <authorList>
            <person name="Gtari M."/>
            <person name="Ghodhbane-Gtari F."/>
            <person name="Nouioui I."/>
            <person name="Ktari A."/>
            <person name="Hezbri K."/>
            <person name="Mimouni W."/>
            <person name="Sbissi I."/>
            <person name="Ayari A."/>
            <person name="Yamanaka T."/>
            <person name="Normand P."/>
            <person name="Tisa L.S."/>
            <person name="Boudabous A."/>
        </authorList>
    </citation>
    <scope>NUCLEOTIDE SEQUENCE [LARGE SCALE GENOMIC DNA]</scope>
    <source>
        <strain evidence="2 3">BMG5.1</strain>
    </source>
</reference>
<dbReference type="EMBL" id="JWIO01000006">
    <property type="protein sequence ID" value="KLL12279.1"/>
    <property type="molecule type" value="Genomic_DNA"/>
</dbReference>